<dbReference type="PROSITE" id="PS51379">
    <property type="entry name" value="4FE4S_FER_2"/>
    <property type="match status" value="1"/>
</dbReference>
<proteinExistence type="predicted"/>
<comment type="function">
    <text evidence="6">Ferredoxins are iron-sulfur proteins that transfer electrons in a wide variety of metabolic reactions.</text>
</comment>
<keyword evidence="1 6" id="KW-0813">Transport</keyword>
<name>A0A2H0KRG3_9BACT</name>
<dbReference type="GO" id="GO:0009055">
    <property type="term" value="F:electron transfer activity"/>
    <property type="evidence" value="ECO:0007669"/>
    <property type="project" value="UniProtKB-UniRule"/>
</dbReference>
<dbReference type="SUPFAM" id="SSF54862">
    <property type="entry name" value="4Fe-4S ferredoxins"/>
    <property type="match status" value="1"/>
</dbReference>
<evidence type="ECO:0000256" key="2">
    <source>
        <dbReference type="ARBA" id="ARBA00022723"/>
    </source>
</evidence>
<dbReference type="InterPro" id="IPR017900">
    <property type="entry name" value="4Fe4S_Fe_S_CS"/>
</dbReference>
<dbReference type="EMBL" id="PCVN01000014">
    <property type="protein sequence ID" value="PIQ74726.1"/>
    <property type="molecule type" value="Genomic_DNA"/>
</dbReference>
<dbReference type="InterPro" id="IPR051269">
    <property type="entry name" value="Fe-S_cluster_ET"/>
</dbReference>
<organism evidence="8 9">
    <name type="scientific">Candidatus Portnoybacteria bacterium CG11_big_fil_rev_8_21_14_0_20_44_10</name>
    <dbReference type="NCBI Taxonomy" id="1974818"/>
    <lineage>
        <taxon>Bacteria</taxon>
        <taxon>Candidatus Portnoyibacteriota</taxon>
    </lineage>
</organism>
<accession>A0A2H0KRG3</accession>
<evidence type="ECO:0000256" key="6">
    <source>
        <dbReference type="RuleBase" id="RU368020"/>
    </source>
</evidence>
<evidence type="ECO:0000313" key="8">
    <source>
        <dbReference type="EMBL" id="PIQ74726.1"/>
    </source>
</evidence>
<dbReference type="PANTHER" id="PTHR36923:SF3">
    <property type="entry name" value="FERREDOXIN"/>
    <property type="match status" value="1"/>
</dbReference>
<gene>
    <name evidence="8" type="ORF">COV85_00525</name>
</gene>
<sequence length="72" mass="7651">MIIKLHRSKCIGCGSCAAVCPDFFEIADDGLSHIKGSQKDSEGNDVLEIKEENKGCAAEAAEVCPVQIISIN</sequence>
<dbReference type="Gene3D" id="3.30.70.20">
    <property type="match status" value="1"/>
</dbReference>
<keyword evidence="3 6" id="KW-0249">Electron transport</keyword>
<evidence type="ECO:0000256" key="1">
    <source>
        <dbReference type="ARBA" id="ARBA00022448"/>
    </source>
</evidence>
<reference evidence="8 9" key="1">
    <citation type="submission" date="2017-09" db="EMBL/GenBank/DDBJ databases">
        <title>Depth-based differentiation of microbial function through sediment-hosted aquifers and enrichment of novel symbionts in the deep terrestrial subsurface.</title>
        <authorList>
            <person name="Probst A.J."/>
            <person name="Ladd B."/>
            <person name="Jarett J.K."/>
            <person name="Geller-Mcgrath D.E."/>
            <person name="Sieber C.M."/>
            <person name="Emerson J.B."/>
            <person name="Anantharaman K."/>
            <person name="Thomas B.C."/>
            <person name="Malmstrom R."/>
            <person name="Stieglmeier M."/>
            <person name="Klingl A."/>
            <person name="Woyke T."/>
            <person name="Ryan C.M."/>
            <person name="Banfield J.F."/>
        </authorList>
    </citation>
    <scope>NUCLEOTIDE SEQUENCE [LARGE SCALE GENOMIC DNA]</scope>
    <source>
        <strain evidence="8">CG11_big_fil_rev_8_21_14_0_20_44_10</strain>
    </source>
</reference>
<comment type="caution">
    <text evidence="8">The sequence shown here is derived from an EMBL/GenBank/DDBJ whole genome shotgun (WGS) entry which is preliminary data.</text>
</comment>
<evidence type="ECO:0000256" key="3">
    <source>
        <dbReference type="ARBA" id="ARBA00022982"/>
    </source>
</evidence>
<dbReference type="PANTHER" id="PTHR36923">
    <property type="entry name" value="FERREDOXIN"/>
    <property type="match status" value="1"/>
</dbReference>
<evidence type="ECO:0000313" key="9">
    <source>
        <dbReference type="Proteomes" id="UP000231550"/>
    </source>
</evidence>
<keyword evidence="4 6" id="KW-0408">Iron</keyword>
<protein>
    <recommendedName>
        <fullName evidence="6">Ferredoxin</fullName>
    </recommendedName>
</protein>
<dbReference type="GO" id="GO:0005506">
    <property type="term" value="F:iron ion binding"/>
    <property type="evidence" value="ECO:0007669"/>
    <property type="project" value="UniProtKB-UniRule"/>
</dbReference>
<dbReference type="InterPro" id="IPR001080">
    <property type="entry name" value="3Fe4S_ferredoxin"/>
</dbReference>
<dbReference type="GO" id="GO:0051536">
    <property type="term" value="F:iron-sulfur cluster binding"/>
    <property type="evidence" value="ECO:0007669"/>
    <property type="project" value="UniProtKB-KW"/>
</dbReference>
<keyword evidence="5 6" id="KW-0411">Iron-sulfur</keyword>
<dbReference type="Proteomes" id="UP000231550">
    <property type="component" value="Unassembled WGS sequence"/>
</dbReference>
<keyword evidence="2 6" id="KW-0479">Metal-binding</keyword>
<dbReference type="PRINTS" id="PR00352">
    <property type="entry name" value="3FE4SFRDOXIN"/>
</dbReference>
<dbReference type="AlphaFoldDB" id="A0A2H0KRG3"/>
<dbReference type="PROSITE" id="PS00198">
    <property type="entry name" value="4FE4S_FER_1"/>
    <property type="match status" value="1"/>
</dbReference>
<dbReference type="Pfam" id="PF13459">
    <property type="entry name" value="Fer4_15"/>
    <property type="match status" value="1"/>
</dbReference>
<dbReference type="InterPro" id="IPR017896">
    <property type="entry name" value="4Fe4S_Fe-S-bd"/>
</dbReference>
<feature type="domain" description="4Fe-4S ferredoxin-type" evidence="7">
    <location>
        <begin position="1"/>
        <end position="29"/>
    </location>
</feature>
<evidence type="ECO:0000256" key="4">
    <source>
        <dbReference type="ARBA" id="ARBA00023004"/>
    </source>
</evidence>
<evidence type="ECO:0000256" key="5">
    <source>
        <dbReference type="ARBA" id="ARBA00023014"/>
    </source>
</evidence>
<evidence type="ECO:0000259" key="7">
    <source>
        <dbReference type="PROSITE" id="PS51379"/>
    </source>
</evidence>